<dbReference type="SUPFAM" id="SSF81878">
    <property type="entry name" value="BRCA2 tower domain"/>
    <property type="match status" value="1"/>
</dbReference>
<dbReference type="FunFam" id="2.40.50.140:FF:000282">
    <property type="entry name" value="Protein BREAST CANCER SUSCEPTIBILITY 2 homolog B"/>
    <property type="match status" value="1"/>
</dbReference>
<proteinExistence type="predicted"/>
<dbReference type="InterPro" id="IPR015525">
    <property type="entry name" value="BRCA2"/>
</dbReference>
<evidence type="ECO:0000313" key="11">
    <source>
        <dbReference type="EMBL" id="AES71833.2"/>
    </source>
</evidence>
<reference evidence="11 13" key="1">
    <citation type="journal article" date="2011" name="Nature">
        <title>The Medicago genome provides insight into the evolution of rhizobial symbioses.</title>
        <authorList>
            <person name="Young N.D."/>
            <person name="Debelle F."/>
            <person name="Oldroyd G.E."/>
            <person name="Geurts R."/>
            <person name="Cannon S.B."/>
            <person name="Udvardi M.K."/>
            <person name="Benedito V.A."/>
            <person name="Mayer K.F."/>
            <person name="Gouzy J."/>
            <person name="Schoof H."/>
            <person name="Van de Peer Y."/>
            <person name="Proost S."/>
            <person name="Cook D.R."/>
            <person name="Meyers B.C."/>
            <person name="Spannagl M."/>
            <person name="Cheung F."/>
            <person name="De Mita S."/>
            <person name="Krishnakumar V."/>
            <person name="Gundlach H."/>
            <person name="Zhou S."/>
            <person name="Mudge J."/>
            <person name="Bharti A.K."/>
            <person name="Murray J.D."/>
            <person name="Naoumkina M.A."/>
            <person name="Rosen B."/>
            <person name="Silverstein K.A."/>
            <person name="Tang H."/>
            <person name="Rombauts S."/>
            <person name="Zhao P.X."/>
            <person name="Zhou P."/>
            <person name="Barbe V."/>
            <person name="Bardou P."/>
            <person name="Bechner M."/>
            <person name="Bellec A."/>
            <person name="Berger A."/>
            <person name="Berges H."/>
            <person name="Bidwell S."/>
            <person name="Bisseling T."/>
            <person name="Choisne N."/>
            <person name="Couloux A."/>
            <person name="Denny R."/>
            <person name="Deshpande S."/>
            <person name="Dai X."/>
            <person name="Doyle J.J."/>
            <person name="Dudez A.M."/>
            <person name="Farmer A.D."/>
            <person name="Fouteau S."/>
            <person name="Franken C."/>
            <person name="Gibelin C."/>
            <person name="Gish J."/>
            <person name="Goldstein S."/>
            <person name="Gonzalez A.J."/>
            <person name="Green P.J."/>
            <person name="Hallab A."/>
            <person name="Hartog M."/>
            <person name="Hua A."/>
            <person name="Humphray S.J."/>
            <person name="Jeong D.H."/>
            <person name="Jing Y."/>
            <person name="Jocker A."/>
            <person name="Kenton S.M."/>
            <person name="Kim D.J."/>
            <person name="Klee K."/>
            <person name="Lai H."/>
            <person name="Lang C."/>
            <person name="Lin S."/>
            <person name="Macmil S.L."/>
            <person name="Magdelenat G."/>
            <person name="Matthews L."/>
            <person name="McCorrison J."/>
            <person name="Monaghan E.L."/>
            <person name="Mun J.H."/>
            <person name="Najar F.Z."/>
            <person name="Nicholson C."/>
            <person name="Noirot C."/>
            <person name="O'Bleness M."/>
            <person name="Paule C.R."/>
            <person name="Poulain J."/>
            <person name="Prion F."/>
            <person name="Qin B."/>
            <person name="Qu C."/>
            <person name="Retzel E.F."/>
            <person name="Riddle C."/>
            <person name="Sallet E."/>
            <person name="Samain S."/>
            <person name="Samson N."/>
            <person name="Sanders I."/>
            <person name="Saurat O."/>
            <person name="Scarpelli C."/>
            <person name="Schiex T."/>
            <person name="Segurens B."/>
            <person name="Severin A.J."/>
            <person name="Sherrier D.J."/>
            <person name="Shi R."/>
            <person name="Sims S."/>
            <person name="Singer S.R."/>
            <person name="Sinharoy S."/>
            <person name="Sterck L."/>
            <person name="Viollet A."/>
            <person name="Wang B.B."/>
            <person name="Wang K."/>
            <person name="Wang M."/>
            <person name="Wang X."/>
            <person name="Warfsmann J."/>
            <person name="Weissenbach J."/>
            <person name="White D.D."/>
            <person name="White J.D."/>
            <person name="Wiley G.B."/>
            <person name="Wincker P."/>
            <person name="Xing Y."/>
            <person name="Yang L."/>
            <person name="Yao Z."/>
            <person name="Ying F."/>
            <person name="Zhai J."/>
            <person name="Zhou L."/>
            <person name="Zuber A."/>
            <person name="Denarie J."/>
            <person name="Dixon R.A."/>
            <person name="May G.D."/>
            <person name="Schwartz D.C."/>
            <person name="Rogers J."/>
            <person name="Quetier F."/>
            <person name="Town C.D."/>
            <person name="Roe B.A."/>
        </authorList>
    </citation>
    <scope>NUCLEOTIDE SEQUENCE [LARGE SCALE GENOMIC DNA]</scope>
    <source>
        <strain evidence="11">A17</strain>
        <strain evidence="12 13">cv. Jemalong A17</strain>
    </source>
</reference>
<keyword evidence="6" id="KW-0469">Meiosis</keyword>
<keyword evidence="4" id="KW-0233">DNA recombination</keyword>
<gene>
    <name evidence="12" type="primary">11435666</name>
    <name evidence="11" type="ordered locus">MTR_3g083250</name>
</gene>
<keyword evidence="3" id="KW-0238">DNA-binding</keyword>
<dbReference type="SUPFAM" id="SSF81872">
    <property type="entry name" value="BRCA2 helical domain"/>
    <property type="match status" value="1"/>
</dbReference>
<evidence type="ECO:0000313" key="13">
    <source>
        <dbReference type="Proteomes" id="UP000002051"/>
    </source>
</evidence>
<evidence type="ECO:0000259" key="10">
    <source>
        <dbReference type="SMART" id="SM01341"/>
    </source>
</evidence>
<dbReference type="CDD" id="cd04493">
    <property type="entry name" value="BRCA2DBD_OB1"/>
    <property type="match status" value="1"/>
</dbReference>
<name>G7J9J4_MEDTR</name>
<keyword evidence="2" id="KW-0227">DNA damage</keyword>
<dbReference type="Proteomes" id="UP000002051">
    <property type="component" value="Chromosome 3"/>
</dbReference>
<dbReference type="InterPro" id="IPR036315">
    <property type="entry name" value="BRCA2_hlx_sf"/>
</dbReference>
<evidence type="ECO:0000313" key="12">
    <source>
        <dbReference type="EnsemblPlants" id="AES71833"/>
    </source>
</evidence>
<keyword evidence="13" id="KW-1185">Reference proteome</keyword>
<evidence type="ECO:0000256" key="8">
    <source>
        <dbReference type="ARBA" id="ARBA00053296"/>
    </source>
</evidence>
<dbReference type="GO" id="GO:0051321">
    <property type="term" value="P:meiotic cell cycle"/>
    <property type="evidence" value="ECO:0007669"/>
    <property type="project" value="UniProtKB-KW"/>
</dbReference>
<dbReference type="STRING" id="3880.G7J9J4"/>
<evidence type="ECO:0000256" key="4">
    <source>
        <dbReference type="ARBA" id="ARBA00023172"/>
    </source>
</evidence>
<dbReference type="Pfam" id="PF09169">
    <property type="entry name" value="BRCA-2_helical"/>
    <property type="match status" value="1"/>
</dbReference>
<dbReference type="FunFam" id="2.40.50.140:FF:000262">
    <property type="entry name" value="Protein BREAST CANCER SUSCEPTIBILITY 2 homolog B"/>
    <property type="match status" value="1"/>
</dbReference>
<dbReference type="Pfam" id="PF00634">
    <property type="entry name" value="BRCA2"/>
    <property type="match status" value="3"/>
</dbReference>
<accession>A0A0C3VKD6</accession>
<evidence type="ECO:0000256" key="3">
    <source>
        <dbReference type="ARBA" id="ARBA00023125"/>
    </source>
</evidence>
<sequence length="1254" mass="138038">MSSWQILPDADNNYRWQINSDDTSNVIPPSPPPFSIPTPPLPSMYDLLIHASASHLFQPQEEENAIDDSFGFANSLFKTGSGRKVTISSKGLVRAKTLLGLGLHEETVGANIQTPQNAKKFNSFHQDEPRLQVIDSCKKTSAASFQSPLVSRLKNGFENKIVQPDTGSRSGVGAKQAPIKFQTGVSNIQAPQTQNASFFDAFDEELPDLQLMDSCKKMSAASFQSPLVGRLHMGSENKVAQLDSGSVSGGKDAPLTNSLFKTGSGRKVTISSKGLVRAKTLLGLGLHEETVGANIQTPQNAEKLHAFDEELPHVQLMDSCKMMSSASFQSPLVGRLKNGFESKFVQPDSGGGAKQAPIKFQTASGRSLSISGDALKRARRLLGDPDLGDFFDGGDSLFSFLDQGQTSTITSSAERSESKNTHTPLVHQMTPENHPNHMSKSFTYPLQPSKQMEFSNKLRNEGNGNNLIVKFDDVVNESDCGCKSSITPGQKPLYNKNEVADTTIKSSSLNGFSSRMDSREKPLGRALVDISNTIKTVHTNHKQPASGKRRIGLHATVSSFKKPRISNISASGGQDVQYFSNDLAQLSSGASGFKRKVSTRYPFHHPRMYIKDYFAVPPLEQKVVSVISNFPNPARQVTSCNAGAYIFHDGSDSNDMGAEAFIHLLTQHGASLRFASKEWVLNHYKWIVWKLACYERCYPARCAGKFLTVSNVLEELKYRYEREVNHGHRSTIKKILEGDGLPSSMMTLCISSIHSDHVLDSGALSEPQTGNQSNEALKVELTDGWYSINAILDVPLSKQLAAGRLFVGQKLRIWGAGLCGWNGPVSPLEVSSTVSLLLHINGTYRAHWADRLGLCKVAGPPLAFKCIKRNGGLVPQTLAGITRIYPILYKERLSSGRSVVISERMENKMMELHNQRRSAVVDNIVSEYQKEMTGSHIYDYGNSEGAKIYKMLETAAEPEFLMADMTPEQLSSFAAYKAKLNANRQSQMESSIEKALKDSGLGDREVTPFMRLRVVGLTYKNQRDKPTEGIVTIWNPTQKQRQELSEGEAYAIAELIPSGSDSDVLHLQTRGSTTKWLPLSSNAKEQFKPFSNNRNSIPLSSLSDIPLSNEFDVVAFVVHVGKVYTSSQQKKQWVFVTDGSIMNGLQSQKVTDTLLAICFCSPLFDHDSFPPINHNLAGSTVGFCNLIKKEKDHTNHIWVADANEISTYYLKFDSPQCSHLRNAASSVRRWASNSSLIIEKLKEKVLGIVGDCKA</sequence>
<evidence type="ECO:0000256" key="6">
    <source>
        <dbReference type="ARBA" id="ARBA00023254"/>
    </source>
</evidence>
<evidence type="ECO:0000256" key="7">
    <source>
        <dbReference type="ARBA" id="ARBA00023306"/>
    </source>
</evidence>
<dbReference type="InterPro" id="IPR002093">
    <property type="entry name" value="BRCA2_repeat"/>
</dbReference>
<dbReference type="KEGG" id="mtr:11435666"/>
<dbReference type="SMART" id="SM01341">
    <property type="entry name" value="Tower"/>
    <property type="match status" value="1"/>
</dbReference>
<dbReference type="InterPro" id="IPR015187">
    <property type="entry name" value="BRCA2_OB_1"/>
</dbReference>
<reference evidence="12" key="3">
    <citation type="submission" date="2015-04" db="UniProtKB">
        <authorList>
            <consortium name="EnsemblPlants"/>
        </authorList>
    </citation>
    <scope>IDENTIFICATION</scope>
    <source>
        <strain evidence="12">cv. Jemalong A17</strain>
    </source>
</reference>
<dbReference type="OrthoDB" id="21095at2759"/>
<dbReference type="eggNOG" id="KOG4751">
    <property type="taxonomic scope" value="Eukaryota"/>
</dbReference>
<keyword evidence="7" id="KW-0131">Cell cycle</keyword>
<feature type="region of interest" description="Disordered" evidence="9">
    <location>
        <begin position="408"/>
        <end position="439"/>
    </location>
</feature>
<evidence type="ECO:0000256" key="9">
    <source>
        <dbReference type="SAM" id="MobiDB-lite"/>
    </source>
</evidence>
<dbReference type="GO" id="GO:0000724">
    <property type="term" value="P:double-strand break repair via homologous recombination"/>
    <property type="evidence" value="ECO:0000318"/>
    <property type="project" value="GO_Central"/>
</dbReference>
<dbReference type="GO" id="GO:0005634">
    <property type="term" value="C:nucleus"/>
    <property type="evidence" value="ECO:0000318"/>
    <property type="project" value="GO_Central"/>
</dbReference>
<dbReference type="PROSITE" id="PS50138">
    <property type="entry name" value="BRCA2_REPEAT"/>
    <property type="match status" value="1"/>
</dbReference>
<reference evidence="11 13" key="2">
    <citation type="journal article" date="2014" name="BMC Genomics">
        <title>An improved genome release (version Mt4.0) for the model legume Medicago truncatula.</title>
        <authorList>
            <person name="Tang H."/>
            <person name="Krishnakumar V."/>
            <person name="Bidwell S."/>
            <person name="Rosen B."/>
            <person name="Chan A."/>
            <person name="Zhou S."/>
            <person name="Gentzbittel L."/>
            <person name="Childs K.L."/>
            <person name="Yandell M."/>
            <person name="Gundlach H."/>
            <person name="Mayer K.F."/>
            <person name="Schwartz D.C."/>
            <person name="Town C.D."/>
        </authorList>
    </citation>
    <scope>GENOME REANNOTATION</scope>
    <source>
        <strain evidence="12 13">cv. Jemalong A17</strain>
    </source>
</reference>
<organism evidence="11 13">
    <name type="scientific">Medicago truncatula</name>
    <name type="common">Barrel medic</name>
    <name type="synonym">Medicago tribuloides</name>
    <dbReference type="NCBI Taxonomy" id="3880"/>
    <lineage>
        <taxon>Eukaryota</taxon>
        <taxon>Viridiplantae</taxon>
        <taxon>Streptophyta</taxon>
        <taxon>Embryophyta</taxon>
        <taxon>Tracheophyta</taxon>
        <taxon>Spermatophyta</taxon>
        <taxon>Magnoliopsida</taxon>
        <taxon>eudicotyledons</taxon>
        <taxon>Gunneridae</taxon>
        <taxon>Pentapetalae</taxon>
        <taxon>rosids</taxon>
        <taxon>fabids</taxon>
        <taxon>Fabales</taxon>
        <taxon>Fabaceae</taxon>
        <taxon>Papilionoideae</taxon>
        <taxon>50 kb inversion clade</taxon>
        <taxon>NPAAA clade</taxon>
        <taxon>Hologalegina</taxon>
        <taxon>IRL clade</taxon>
        <taxon>Trifolieae</taxon>
        <taxon>Medicago</taxon>
    </lineage>
</organism>
<accession>G7J9J4</accession>
<feature type="domain" description="Tower" evidence="10">
    <location>
        <begin position="890"/>
        <end position="931"/>
    </location>
</feature>
<keyword evidence="5" id="KW-0234">DNA repair</keyword>
<dbReference type="EMBL" id="CM001219">
    <property type="protein sequence ID" value="AES71833.2"/>
    <property type="molecule type" value="Genomic_DNA"/>
</dbReference>
<dbReference type="HOGENOM" id="CLU_004336_0_0_1"/>
<dbReference type="Gene3D" id="2.40.50.140">
    <property type="entry name" value="Nucleic acid-binding proteins"/>
    <property type="match status" value="4"/>
</dbReference>
<dbReference type="InterPro" id="IPR015252">
    <property type="entry name" value="BRCA2_hlx"/>
</dbReference>
<dbReference type="AlphaFoldDB" id="G7J9J4"/>
<keyword evidence="1" id="KW-0677">Repeat</keyword>
<dbReference type="PANTHER" id="PTHR11289:SF0">
    <property type="entry name" value="BREAST CANCER TYPE 2 SUSCEPTIBILITY PROTEIN"/>
    <property type="match status" value="1"/>
</dbReference>
<feature type="compositionally biased region" description="Polar residues" evidence="9">
    <location>
        <begin position="430"/>
        <end position="439"/>
    </location>
</feature>
<dbReference type="InterPro" id="IPR012340">
    <property type="entry name" value="NA-bd_OB-fold"/>
</dbReference>
<comment type="function">
    <text evidence="8">Involved in double-strand break repair and/or homologous recombination by mediating RAD51- and DMC1-facilitated DNA repair. Plays an essential role in both somatic and meiotic homologous recombination. Is crucial for the formation of RAD51 and DMC1 foci during male meiotic homologous recombination in prophase I.</text>
</comment>
<dbReference type="FunFam" id="2.40.50.140:FF:000267">
    <property type="entry name" value="Protein BREAST CANCER SUSCEPTIBILITY 2 homolog B"/>
    <property type="match status" value="1"/>
</dbReference>
<dbReference type="Pfam" id="PF09103">
    <property type="entry name" value="BRCA-2_OB1"/>
    <property type="match status" value="1"/>
</dbReference>
<dbReference type="EnsemblPlants" id="AES71833">
    <property type="protein sequence ID" value="AES71833"/>
    <property type="gene ID" value="MTR_3g083250"/>
</dbReference>
<dbReference type="InterPro" id="IPR015205">
    <property type="entry name" value="Tower_dom"/>
</dbReference>
<dbReference type="PaxDb" id="3880-AES71833"/>
<dbReference type="GO" id="GO:0003697">
    <property type="term" value="F:single-stranded DNA binding"/>
    <property type="evidence" value="ECO:0000318"/>
    <property type="project" value="GO_Central"/>
</dbReference>
<evidence type="ECO:0000256" key="5">
    <source>
        <dbReference type="ARBA" id="ARBA00023204"/>
    </source>
</evidence>
<evidence type="ECO:0000256" key="1">
    <source>
        <dbReference type="ARBA" id="ARBA00022737"/>
    </source>
</evidence>
<dbReference type="PANTHER" id="PTHR11289">
    <property type="entry name" value="BREAST CANCER TYPE 2 SUSCEPTIBILITY PROTEIN BRCA2"/>
    <property type="match status" value="1"/>
</dbReference>
<evidence type="ECO:0000256" key="2">
    <source>
        <dbReference type="ARBA" id="ARBA00022763"/>
    </source>
</evidence>
<dbReference type="GO" id="GO:0006355">
    <property type="term" value="P:regulation of DNA-templated transcription"/>
    <property type="evidence" value="ECO:0000318"/>
    <property type="project" value="GO_Central"/>
</dbReference>
<dbReference type="SUPFAM" id="SSF50249">
    <property type="entry name" value="Nucleic acid-binding proteins"/>
    <property type="match status" value="3"/>
</dbReference>
<protein>
    <submittedName>
        <fullName evidence="11">Breast cancer type 2 susceptibility protein</fullName>
    </submittedName>
</protein>